<gene>
    <name evidence="1" type="ORF">rCG_46937</name>
</gene>
<proteinExistence type="predicted"/>
<evidence type="ECO:0000313" key="2">
    <source>
        <dbReference type="Proteomes" id="UP000234681"/>
    </source>
</evidence>
<organism evidence="1 2">
    <name type="scientific">Rattus norvegicus</name>
    <name type="common">Rat</name>
    <dbReference type="NCBI Taxonomy" id="10116"/>
    <lineage>
        <taxon>Eukaryota</taxon>
        <taxon>Metazoa</taxon>
        <taxon>Chordata</taxon>
        <taxon>Craniata</taxon>
        <taxon>Vertebrata</taxon>
        <taxon>Euteleostomi</taxon>
        <taxon>Mammalia</taxon>
        <taxon>Eutheria</taxon>
        <taxon>Euarchontoglires</taxon>
        <taxon>Glires</taxon>
        <taxon>Rodentia</taxon>
        <taxon>Myomorpha</taxon>
        <taxon>Muroidea</taxon>
        <taxon>Muridae</taxon>
        <taxon>Murinae</taxon>
        <taxon>Rattus</taxon>
    </lineage>
</organism>
<sequence>MPVWMREISHKAPPLDEKLHQRLMWEMSLPQG</sequence>
<evidence type="ECO:0000313" key="1">
    <source>
        <dbReference type="EMBL" id="EDM14600.1"/>
    </source>
</evidence>
<dbReference type="Proteomes" id="UP000234681">
    <property type="component" value="Chromosome 18"/>
</dbReference>
<name>A6IXG9_RAT</name>
<protein>
    <submittedName>
        <fullName evidence="1">RCG46937</fullName>
    </submittedName>
</protein>
<dbReference type="EMBL" id="CH473971">
    <property type="protein sequence ID" value="EDM14600.1"/>
    <property type="molecule type" value="Genomic_DNA"/>
</dbReference>
<dbReference type="AlphaFoldDB" id="A6IXG9"/>
<reference evidence="2" key="1">
    <citation type="submission" date="2005-09" db="EMBL/GenBank/DDBJ databases">
        <authorList>
            <person name="Mural R.J."/>
            <person name="Li P.W."/>
            <person name="Adams M.D."/>
            <person name="Amanatides P.G."/>
            <person name="Baden-Tillson H."/>
            <person name="Barnstead M."/>
            <person name="Chin S.H."/>
            <person name="Dew I."/>
            <person name="Evans C.A."/>
            <person name="Ferriera S."/>
            <person name="Flanigan M."/>
            <person name="Fosler C."/>
            <person name="Glodek A."/>
            <person name="Gu Z."/>
            <person name="Holt R.A."/>
            <person name="Jennings D."/>
            <person name="Kraft C.L."/>
            <person name="Lu F."/>
            <person name="Nguyen T."/>
            <person name="Nusskern D.R."/>
            <person name="Pfannkoch C.M."/>
            <person name="Sitter C."/>
            <person name="Sutton G.G."/>
            <person name="Venter J.C."/>
            <person name="Wang Z."/>
            <person name="Woodage T."/>
            <person name="Zheng X.H."/>
            <person name="Zhong F."/>
        </authorList>
    </citation>
    <scope>NUCLEOTIDE SEQUENCE [LARGE SCALE GENOMIC DNA]</scope>
    <source>
        <strain>BN</strain>
        <strain evidence="2">Sprague-Dawley</strain>
    </source>
</reference>
<accession>A6IXG9</accession>